<feature type="region of interest" description="Disordered" evidence="1">
    <location>
        <begin position="1"/>
        <end position="28"/>
    </location>
</feature>
<dbReference type="InterPro" id="IPR007218">
    <property type="entry name" value="DNA_pol_delta_4"/>
</dbReference>
<protein>
    <submittedName>
        <fullName evidence="2">Predicted protein</fullName>
    </submittedName>
</protein>
<dbReference type="PANTHER" id="PTHR14303:SF0">
    <property type="entry name" value="DNA POLYMERASE DELTA SUBUNIT 4"/>
    <property type="match status" value="1"/>
</dbReference>
<dbReference type="AlphaFoldDB" id="C1MQQ9"/>
<dbReference type="OMA" id="RWERAYN"/>
<accession>C1MQQ9</accession>
<evidence type="ECO:0000313" key="3">
    <source>
        <dbReference type="Proteomes" id="UP000001876"/>
    </source>
</evidence>
<dbReference type="RefSeq" id="XP_003057802.1">
    <property type="nucleotide sequence ID" value="XM_003057756.1"/>
</dbReference>
<sequence>MPTAKKITSLFPKSKAGKDAKGKGAKGAKRAAAAIGASLPRRRPVARQFASLRDPRSRRHRSLTTTLPHPNHRAVEEEAEDESETYLKILKTFDMSTEYGPALGLTRLERWKRAEGFGLHPPADVHKILTERDADGTLAKCVWENIV</sequence>
<dbReference type="GO" id="GO:0003887">
    <property type="term" value="F:DNA-directed DNA polymerase activity"/>
    <property type="evidence" value="ECO:0007669"/>
    <property type="project" value="TreeGrafter"/>
</dbReference>
<organism evidence="3">
    <name type="scientific">Micromonas pusilla (strain CCMP1545)</name>
    <name type="common">Picoplanktonic green alga</name>
    <dbReference type="NCBI Taxonomy" id="564608"/>
    <lineage>
        <taxon>Eukaryota</taxon>
        <taxon>Viridiplantae</taxon>
        <taxon>Chlorophyta</taxon>
        <taxon>Mamiellophyceae</taxon>
        <taxon>Mamiellales</taxon>
        <taxon>Mamiellaceae</taxon>
        <taxon>Micromonas</taxon>
    </lineage>
</organism>
<proteinExistence type="predicted"/>
<evidence type="ECO:0000256" key="1">
    <source>
        <dbReference type="SAM" id="MobiDB-lite"/>
    </source>
</evidence>
<evidence type="ECO:0000313" key="2">
    <source>
        <dbReference type="EMBL" id="EEH57753.1"/>
    </source>
</evidence>
<dbReference type="GO" id="GO:0043625">
    <property type="term" value="C:delta DNA polymerase complex"/>
    <property type="evidence" value="ECO:0007669"/>
    <property type="project" value="TreeGrafter"/>
</dbReference>
<gene>
    <name evidence="2" type="ORF">MICPUCDRAFT_57378</name>
</gene>
<reference evidence="2 3" key="1">
    <citation type="journal article" date="2009" name="Science">
        <title>Green evolution and dynamic adaptations revealed by genomes of the marine picoeukaryotes Micromonas.</title>
        <authorList>
            <person name="Worden A.Z."/>
            <person name="Lee J.H."/>
            <person name="Mock T."/>
            <person name="Rouze P."/>
            <person name="Simmons M.P."/>
            <person name="Aerts A.L."/>
            <person name="Allen A.E."/>
            <person name="Cuvelier M.L."/>
            <person name="Derelle E."/>
            <person name="Everett M.V."/>
            <person name="Foulon E."/>
            <person name="Grimwood J."/>
            <person name="Gundlach H."/>
            <person name="Henrissat B."/>
            <person name="Napoli C."/>
            <person name="McDonald S.M."/>
            <person name="Parker M.S."/>
            <person name="Rombauts S."/>
            <person name="Salamov A."/>
            <person name="Von Dassow P."/>
            <person name="Badger J.H."/>
            <person name="Coutinho P.M."/>
            <person name="Demir E."/>
            <person name="Dubchak I."/>
            <person name="Gentemann C."/>
            <person name="Eikrem W."/>
            <person name="Gready J.E."/>
            <person name="John U."/>
            <person name="Lanier W."/>
            <person name="Lindquist E.A."/>
            <person name="Lucas S."/>
            <person name="Mayer K.F."/>
            <person name="Moreau H."/>
            <person name="Not F."/>
            <person name="Otillar R."/>
            <person name="Panaud O."/>
            <person name="Pangilinan J."/>
            <person name="Paulsen I."/>
            <person name="Piegu B."/>
            <person name="Poliakov A."/>
            <person name="Robbens S."/>
            <person name="Schmutz J."/>
            <person name="Toulza E."/>
            <person name="Wyss T."/>
            <person name="Zelensky A."/>
            <person name="Zhou K."/>
            <person name="Armbrust E.V."/>
            <person name="Bhattacharya D."/>
            <person name="Goodenough U.W."/>
            <person name="Van de Peer Y."/>
            <person name="Grigoriev I.V."/>
        </authorList>
    </citation>
    <scope>NUCLEOTIDE SEQUENCE [LARGE SCALE GENOMIC DNA]</scope>
    <source>
        <strain evidence="2 3">CCMP1545</strain>
    </source>
</reference>
<dbReference type="GO" id="GO:0000731">
    <property type="term" value="P:DNA synthesis involved in DNA repair"/>
    <property type="evidence" value="ECO:0007669"/>
    <property type="project" value="InterPro"/>
</dbReference>
<keyword evidence="3" id="KW-1185">Reference proteome</keyword>
<dbReference type="OrthoDB" id="337486at2759"/>
<dbReference type="GO" id="GO:0006261">
    <property type="term" value="P:DNA-templated DNA replication"/>
    <property type="evidence" value="ECO:0007669"/>
    <property type="project" value="TreeGrafter"/>
</dbReference>
<dbReference type="PANTHER" id="PTHR14303">
    <property type="entry name" value="DNA POLYMERASE DELTA SUBUNIT 4"/>
    <property type="match status" value="1"/>
</dbReference>
<dbReference type="STRING" id="564608.C1MQQ9"/>
<name>C1MQQ9_MICPC</name>
<dbReference type="Pfam" id="PF04081">
    <property type="entry name" value="DNA_pol_delta_4"/>
    <property type="match status" value="1"/>
</dbReference>
<dbReference type="KEGG" id="mpp:MICPUCDRAFT_57378"/>
<dbReference type="GeneID" id="9683607"/>
<dbReference type="eggNOG" id="ENOG502SC9I">
    <property type="taxonomic scope" value="Eukaryota"/>
</dbReference>
<dbReference type="EMBL" id="GG663738">
    <property type="protein sequence ID" value="EEH57753.1"/>
    <property type="molecule type" value="Genomic_DNA"/>
</dbReference>
<dbReference type="Proteomes" id="UP000001876">
    <property type="component" value="Unassembled WGS sequence"/>
</dbReference>